<evidence type="ECO:0000313" key="2">
    <source>
        <dbReference type="Proteomes" id="UP000789366"/>
    </source>
</evidence>
<reference evidence="1" key="1">
    <citation type="submission" date="2021-06" db="EMBL/GenBank/DDBJ databases">
        <authorList>
            <person name="Kallberg Y."/>
            <person name="Tangrot J."/>
            <person name="Rosling A."/>
        </authorList>
    </citation>
    <scope>NUCLEOTIDE SEQUENCE</scope>
    <source>
        <strain evidence="1">28 12/20/2015</strain>
    </source>
</reference>
<evidence type="ECO:0000313" key="1">
    <source>
        <dbReference type="EMBL" id="CAG8614528.1"/>
    </source>
</evidence>
<name>A0ACA9MU88_9GLOM</name>
<comment type="caution">
    <text evidence="1">The sequence shown here is derived from an EMBL/GenBank/DDBJ whole genome shotgun (WGS) entry which is preliminary data.</text>
</comment>
<dbReference type="EMBL" id="CAJVPW010010368">
    <property type="protein sequence ID" value="CAG8614528.1"/>
    <property type="molecule type" value="Genomic_DNA"/>
</dbReference>
<feature type="non-terminal residue" evidence="1">
    <location>
        <position position="106"/>
    </location>
</feature>
<accession>A0ACA9MU88</accession>
<protein>
    <submittedName>
        <fullName evidence="1">6016_t:CDS:1</fullName>
    </submittedName>
</protein>
<keyword evidence="2" id="KW-1185">Reference proteome</keyword>
<proteinExistence type="predicted"/>
<gene>
    <name evidence="1" type="ORF">SPELUC_LOCUS7626</name>
</gene>
<dbReference type="Proteomes" id="UP000789366">
    <property type="component" value="Unassembled WGS sequence"/>
</dbReference>
<sequence>MSKFQKHPVASFFNKQTCKICDHKVKYNSGITSMKKYFINKHKDEWNTIHKYEFTGGKTPNYKTSTTLIEASLIKKVIESARELVTDVNIEFTESGIRFTNMNSAH</sequence>
<organism evidence="1 2">
    <name type="scientific">Cetraspora pellucida</name>
    <dbReference type="NCBI Taxonomy" id="1433469"/>
    <lineage>
        <taxon>Eukaryota</taxon>
        <taxon>Fungi</taxon>
        <taxon>Fungi incertae sedis</taxon>
        <taxon>Mucoromycota</taxon>
        <taxon>Glomeromycotina</taxon>
        <taxon>Glomeromycetes</taxon>
        <taxon>Diversisporales</taxon>
        <taxon>Gigasporaceae</taxon>
        <taxon>Cetraspora</taxon>
    </lineage>
</organism>